<evidence type="ECO:0000256" key="1">
    <source>
        <dbReference type="SAM" id="Phobius"/>
    </source>
</evidence>
<reference evidence="3 4" key="1">
    <citation type="submission" date="2024-01" db="EMBL/GenBank/DDBJ databases">
        <title>Genome assemblies of Stephania.</title>
        <authorList>
            <person name="Yang L."/>
        </authorList>
    </citation>
    <scope>NUCLEOTIDE SEQUENCE [LARGE SCALE GENOMIC DNA]</scope>
    <source>
        <strain evidence="3">YNDBR</strain>
        <tissue evidence="3">Leaf</tissue>
    </source>
</reference>
<keyword evidence="4" id="KW-1185">Reference proteome</keyword>
<keyword evidence="1" id="KW-1133">Transmembrane helix</keyword>
<dbReference type="Pfam" id="PF04654">
    <property type="entry name" value="DUF599"/>
    <property type="match status" value="1"/>
</dbReference>
<keyword evidence="1" id="KW-0812">Transmembrane</keyword>
<gene>
    <name evidence="3" type="ORF">Syun_017338</name>
</gene>
<keyword evidence="1" id="KW-0472">Membrane</keyword>
<accession>A0AAP0J6R9</accession>
<feature type="signal peptide" evidence="2">
    <location>
        <begin position="1"/>
        <end position="19"/>
    </location>
</feature>
<feature type="transmembrane region" description="Helical" evidence="1">
    <location>
        <begin position="49"/>
        <end position="71"/>
    </location>
</feature>
<keyword evidence="2" id="KW-0732">Signal</keyword>
<name>A0AAP0J6R9_9MAGN</name>
<dbReference type="PANTHER" id="PTHR31881:SF11">
    <property type="entry name" value="PROTEIN, PUTATIVE-RELATED"/>
    <property type="match status" value="1"/>
</dbReference>
<evidence type="ECO:0000256" key="2">
    <source>
        <dbReference type="SAM" id="SignalP"/>
    </source>
</evidence>
<dbReference type="Proteomes" id="UP001420932">
    <property type="component" value="Unassembled WGS sequence"/>
</dbReference>
<evidence type="ECO:0000313" key="4">
    <source>
        <dbReference type="Proteomes" id="UP001420932"/>
    </source>
</evidence>
<dbReference type="InterPro" id="IPR006747">
    <property type="entry name" value="DUF599"/>
</dbReference>
<proteinExistence type="predicted"/>
<evidence type="ECO:0000313" key="3">
    <source>
        <dbReference type="EMBL" id="KAK9128541.1"/>
    </source>
</evidence>
<protein>
    <submittedName>
        <fullName evidence="3">Uncharacterized protein</fullName>
    </submittedName>
</protein>
<feature type="transmembrane region" description="Helical" evidence="1">
    <location>
        <begin position="111"/>
        <end position="131"/>
    </location>
</feature>
<organism evidence="3 4">
    <name type="scientific">Stephania yunnanensis</name>
    <dbReference type="NCBI Taxonomy" id="152371"/>
    <lineage>
        <taxon>Eukaryota</taxon>
        <taxon>Viridiplantae</taxon>
        <taxon>Streptophyta</taxon>
        <taxon>Embryophyta</taxon>
        <taxon>Tracheophyta</taxon>
        <taxon>Spermatophyta</taxon>
        <taxon>Magnoliopsida</taxon>
        <taxon>Ranunculales</taxon>
        <taxon>Menispermaceae</taxon>
        <taxon>Menispermoideae</taxon>
        <taxon>Cissampelideae</taxon>
        <taxon>Stephania</taxon>
    </lineage>
</organism>
<dbReference type="PANTHER" id="PTHR31881">
    <property type="match status" value="1"/>
</dbReference>
<sequence>MGSVLSALVATALISSLAAFTNNSYNARNFLMSSPIFGSQAIGLRDLKYSAATVSLIASFLFSSIAVGCFVEAQFLPIFPKLQEGYIEKMLERGFLLAFLGNRALQFSFPLLLWMLGSVPFALSTLTLIWLQYELDFNRSHGINCRIKGSA</sequence>
<dbReference type="EMBL" id="JBBNAF010000007">
    <property type="protein sequence ID" value="KAK9128541.1"/>
    <property type="molecule type" value="Genomic_DNA"/>
</dbReference>
<dbReference type="AlphaFoldDB" id="A0AAP0J6R9"/>
<comment type="caution">
    <text evidence="3">The sequence shown here is derived from an EMBL/GenBank/DDBJ whole genome shotgun (WGS) entry which is preliminary data.</text>
</comment>
<feature type="chain" id="PRO_5042938997" evidence="2">
    <location>
        <begin position="20"/>
        <end position="151"/>
    </location>
</feature>